<dbReference type="CDD" id="cd16531">
    <property type="entry name" value="RING-HC_RING1-like"/>
    <property type="match status" value="1"/>
</dbReference>
<dbReference type="Proteomes" id="UP001230268">
    <property type="component" value="Unassembled WGS sequence"/>
</dbReference>
<dbReference type="EMBL" id="JAVEPI010000001">
    <property type="protein sequence ID" value="KAK1445126.1"/>
    <property type="molecule type" value="Genomic_DNA"/>
</dbReference>
<evidence type="ECO:0000256" key="2">
    <source>
        <dbReference type="ARBA" id="ARBA00004906"/>
    </source>
</evidence>
<gene>
    <name evidence="10" type="ORF">BgAZ_110320</name>
</gene>
<evidence type="ECO:0000256" key="4">
    <source>
        <dbReference type="ARBA" id="ARBA00022679"/>
    </source>
</evidence>
<evidence type="ECO:0000256" key="5">
    <source>
        <dbReference type="ARBA" id="ARBA00022723"/>
    </source>
</evidence>
<dbReference type="Gene3D" id="3.30.40.10">
    <property type="entry name" value="Zinc/RING finger domain, C3HC4 (zinc finger)"/>
    <property type="match status" value="1"/>
</dbReference>
<reference evidence="10" key="1">
    <citation type="submission" date="2023-08" db="EMBL/GenBank/DDBJ databases">
        <title>Draft sequence of the Babesia gibsoni genome.</title>
        <authorList>
            <person name="Yamagishi J.Y."/>
            <person name="Xuan X.X."/>
        </authorList>
    </citation>
    <scope>NUCLEOTIDE SEQUENCE</scope>
    <source>
        <strain evidence="10">Azabu</strain>
    </source>
</reference>
<dbReference type="InterPro" id="IPR043540">
    <property type="entry name" value="RING1/RING2"/>
</dbReference>
<dbReference type="SMART" id="SM00184">
    <property type="entry name" value="RING"/>
    <property type="match status" value="1"/>
</dbReference>
<sequence length="266" mass="30050">MNVLDGLTGVELDELSSSLICGLDLLEVLRYPRFVSNEDRQRETTLDTSGLMEEINCAICCGIIQKCVVIKACLHRFCSECISKAMRTGTNECPKCRKRIPSKRAYVPDPLYDSIILSIIPNVKVFEEMCYAFLMAFNKGRENDPTLEAIRHTFLEGGQHVKLQDVTSLHSAIGESGLSIECAFDKKQYMKEIIIRRRKILDAMPESPGVLRTCYKLEASGQDIPQVQPNVEPWFVAKPTQTLAYIRQTPIALRAYSILPHKHARV</sequence>
<evidence type="ECO:0000256" key="6">
    <source>
        <dbReference type="ARBA" id="ARBA00022771"/>
    </source>
</evidence>
<keyword evidence="5" id="KW-0479">Metal-binding</keyword>
<keyword evidence="7" id="KW-0862">Zinc</keyword>
<feature type="domain" description="RING-type" evidence="9">
    <location>
        <begin position="57"/>
        <end position="97"/>
    </location>
</feature>
<dbReference type="InterPro" id="IPR017907">
    <property type="entry name" value="Znf_RING_CS"/>
</dbReference>
<protein>
    <recommendedName>
        <fullName evidence="3">RING-type E3 ubiquitin transferase</fullName>
        <ecNumber evidence="3">2.3.2.27</ecNumber>
    </recommendedName>
</protein>
<accession>A0AAD8PGU3</accession>
<dbReference type="GO" id="GO:0061630">
    <property type="term" value="F:ubiquitin protein ligase activity"/>
    <property type="evidence" value="ECO:0007669"/>
    <property type="project" value="UniProtKB-EC"/>
</dbReference>
<comment type="caution">
    <text evidence="10">The sequence shown here is derived from an EMBL/GenBank/DDBJ whole genome shotgun (WGS) entry which is preliminary data.</text>
</comment>
<evidence type="ECO:0000256" key="8">
    <source>
        <dbReference type="PROSITE-ProRule" id="PRU00175"/>
    </source>
</evidence>
<evidence type="ECO:0000256" key="1">
    <source>
        <dbReference type="ARBA" id="ARBA00000900"/>
    </source>
</evidence>
<comment type="pathway">
    <text evidence="2">Protein modification; protein ubiquitination.</text>
</comment>
<dbReference type="InterPro" id="IPR001841">
    <property type="entry name" value="Znf_RING"/>
</dbReference>
<dbReference type="EC" id="2.3.2.27" evidence="3"/>
<dbReference type="PANTHER" id="PTHR46076:SF3">
    <property type="entry name" value="E3 UBIQUITIN-PROTEIN LIGASE RING1"/>
    <property type="match status" value="1"/>
</dbReference>
<evidence type="ECO:0000313" key="10">
    <source>
        <dbReference type="EMBL" id="KAK1445126.1"/>
    </source>
</evidence>
<dbReference type="PROSITE" id="PS00518">
    <property type="entry name" value="ZF_RING_1"/>
    <property type="match status" value="1"/>
</dbReference>
<organism evidence="10 11">
    <name type="scientific">Babesia gibsoni</name>
    <dbReference type="NCBI Taxonomy" id="33632"/>
    <lineage>
        <taxon>Eukaryota</taxon>
        <taxon>Sar</taxon>
        <taxon>Alveolata</taxon>
        <taxon>Apicomplexa</taxon>
        <taxon>Aconoidasida</taxon>
        <taxon>Piroplasmida</taxon>
        <taxon>Babesiidae</taxon>
        <taxon>Babesia</taxon>
    </lineage>
</organism>
<dbReference type="GO" id="GO:0000151">
    <property type="term" value="C:ubiquitin ligase complex"/>
    <property type="evidence" value="ECO:0007669"/>
    <property type="project" value="InterPro"/>
</dbReference>
<keyword evidence="11" id="KW-1185">Reference proteome</keyword>
<dbReference type="PROSITE" id="PS50089">
    <property type="entry name" value="ZF_RING_2"/>
    <property type="match status" value="1"/>
</dbReference>
<dbReference type="GO" id="GO:0003682">
    <property type="term" value="F:chromatin binding"/>
    <property type="evidence" value="ECO:0007669"/>
    <property type="project" value="TreeGrafter"/>
</dbReference>
<dbReference type="InterPro" id="IPR013083">
    <property type="entry name" value="Znf_RING/FYVE/PHD"/>
</dbReference>
<name>A0AAD8PGU3_BABGI</name>
<evidence type="ECO:0000256" key="3">
    <source>
        <dbReference type="ARBA" id="ARBA00012483"/>
    </source>
</evidence>
<evidence type="ECO:0000256" key="7">
    <source>
        <dbReference type="ARBA" id="ARBA00022833"/>
    </source>
</evidence>
<dbReference type="GO" id="GO:0008270">
    <property type="term" value="F:zinc ion binding"/>
    <property type="evidence" value="ECO:0007669"/>
    <property type="project" value="UniProtKB-KW"/>
</dbReference>
<keyword evidence="4" id="KW-0808">Transferase</keyword>
<dbReference type="PANTHER" id="PTHR46076">
    <property type="entry name" value="E3 UBIQUITIN-PROTEIN LIGASE RING1 / RING 2 FAMILY MEMBER"/>
    <property type="match status" value="1"/>
</dbReference>
<evidence type="ECO:0000259" key="9">
    <source>
        <dbReference type="PROSITE" id="PS50089"/>
    </source>
</evidence>
<proteinExistence type="predicted"/>
<keyword evidence="6 8" id="KW-0863">Zinc-finger</keyword>
<evidence type="ECO:0000313" key="11">
    <source>
        <dbReference type="Proteomes" id="UP001230268"/>
    </source>
</evidence>
<dbReference type="AlphaFoldDB" id="A0AAD8PGU3"/>
<dbReference type="GO" id="GO:0031519">
    <property type="term" value="C:PcG protein complex"/>
    <property type="evidence" value="ECO:0007669"/>
    <property type="project" value="TreeGrafter"/>
</dbReference>
<dbReference type="SUPFAM" id="SSF57850">
    <property type="entry name" value="RING/U-box"/>
    <property type="match status" value="1"/>
</dbReference>
<dbReference type="Pfam" id="PF13923">
    <property type="entry name" value="zf-C3HC4_2"/>
    <property type="match status" value="1"/>
</dbReference>
<comment type="catalytic activity">
    <reaction evidence="1">
        <text>S-ubiquitinyl-[E2 ubiquitin-conjugating enzyme]-L-cysteine + [acceptor protein]-L-lysine = [E2 ubiquitin-conjugating enzyme]-L-cysteine + N(6)-ubiquitinyl-[acceptor protein]-L-lysine.</text>
        <dbReference type="EC" id="2.3.2.27"/>
    </reaction>
</comment>